<keyword evidence="4 7" id="KW-0812">Transmembrane</keyword>
<organism evidence="9 10">
    <name type="scientific">Moorena producens 3L</name>
    <dbReference type="NCBI Taxonomy" id="489825"/>
    <lineage>
        <taxon>Bacteria</taxon>
        <taxon>Bacillati</taxon>
        <taxon>Cyanobacteriota</taxon>
        <taxon>Cyanophyceae</taxon>
        <taxon>Coleofasciculales</taxon>
        <taxon>Coleofasciculaceae</taxon>
        <taxon>Moorena</taxon>
    </lineage>
</organism>
<keyword evidence="6 7" id="KW-0472">Membrane</keyword>
<keyword evidence="3" id="KW-1003">Cell membrane</keyword>
<evidence type="ECO:0000259" key="8">
    <source>
        <dbReference type="Pfam" id="PF01757"/>
    </source>
</evidence>
<feature type="transmembrane region" description="Helical" evidence="7">
    <location>
        <begin position="147"/>
        <end position="165"/>
    </location>
</feature>
<dbReference type="GO" id="GO:0005886">
    <property type="term" value="C:plasma membrane"/>
    <property type="evidence" value="ECO:0007669"/>
    <property type="project" value="UniProtKB-SubCell"/>
</dbReference>
<dbReference type="GO" id="GO:0016413">
    <property type="term" value="F:O-acetyltransferase activity"/>
    <property type="evidence" value="ECO:0007669"/>
    <property type="project" value="TreeGrafter"/>
</dbReference>
<comment type="subcellular location">
    <subcellularLocation>
        <location evidence="1">Cell membrane</location>
        <topology evidence="1">Multi-pass membrane protein</topology>
    </subcellularLocation>
</comment>
<evidence type="ECO:0000256" key="1">
    <source>
        <dbReference type="ARBA" id="ARBA00004651"/>
    </source>
</evidence>
<dbReference type="HOGENOM" id="CLU_1303742_0_0_3"/>
<comment type="similarity">
    <text evidence="2">Belongs to the acyltransferase 3 family.</text>
</comment>
<evidence type="ECO:0000256" key="3">
    <source>
        <dbReference type="ARBA" id="ARBA00022475"/>
    </source>
</evidence>
<dbReference type="PANTHER" id="PTHR40074:SF2">
    <property type="entry name" value="O-ACETYLTRANSFERASE WECH"/>
    <property type="match status" value="1"/>
</dbReference>
<dbReference type="InterPro" id="IPR002656">
    <property type="entry name" value="Acyl_transf_3_dom"/>
</dbReference>
<evidence type="ECO:0000256" key="5">
    <source>
        <dbReference type="ARBA" id="ARBA00022989"/>
    </source>
</evidence>
<name>F4XY94_9CYAN</name>
<feature type="transmembrane region" description="Helical" evidence="7">
    <location>
        <begin position="118"/>
        <end position="135"/>
    </location>
</feature>
<dbReference type="Proteomes" id="UP000003959">
    <property type="component" value="Unassembled WGS sequence"/>
</dbReference>
<dbReference type="RefSeq" id="WP_009149866.1">
    <property type="nucleotide sequence ID" value="NZ_GL890953.1"/>
</dbReference>
<proteinExistence type="inferred from homology"/>
<accession>F4XY94</accession>
<gene>
    <name evidence="9" type="ORF">LYNGBM3L_50500</name>
</gene>
<evidence type="ECO:0000256" key="6">
    <source>
        <dbReference type="ARBA" id="ARBA00023136"/>
    </source>
</evidence>
<dbReference type="AlphaFoldDB" id="F4XY94"/>
<dbReference type="GO" id="GO:0009246">
    <property type="term" value="P:enterobacterial common antigen biosynthetic process"/>
    <property type="evidence" value="ECO:0007669"/>
    <property type="project" value="TreeGrafter"/>
</dbReference>
<dbReference type="OrthoDB" id="479741at2"/>
<sequence>MKQRFITLDAVKVFAAISIVWLHTVSSPQLGFTSVLGRFAVPFFTSTAVFIIFTKVIQKPTVSFTDYTISRFKRIYIPFLIWSILYLLIRYLNCWITNLCTSINIKLEFLWTGTTHHLWFLPFILVVSLVTFLLAKFAYKHPKSKSWLAIIALITGIVVLIKPNYNLINQLGYTVSLSYQALPAALWGITVAVVDNLFNLREKKDFKVLPL</sequence>
<reference evidence="10" key="1">
    <citation type="journal article" date="2011" name="Proc. Natl. Acad. Sci. U.S.A.">
        <title>Genomic insights into the physiology and ecology of the marine filamentous cyanobacterium Lyngbya majuscula.</title>
        <authorList>
            <person name="Jones A.C."/>
            <person name="Monroe E.A."/>
            <person name="Podell S."/>
            <person name="Hess W.R."/>
            <person name="Klages S."/>
            <person name="Esquenazi E."/>
            <person name="Niessen S."/>
            <person name="Hoover H."/>
            <person name="Rothmann M."/>
            <person name="Lasken R.S."/>
            <person name="Yates J.R.III."/>
            <person name="Reinhardt R."/>
            <person name="Kube M."/>
            <person name="Burkart M.D."/>
            <person name="Allen E.E."/>
            <person name="Dorrestein P.C."/>
            <person name="Gerwick W.H."/>
            <person name="Gerwick L."/>
        </authorList>
    </citation>
    <scope>NUCLEOTIDE SEQUENCE [LARGE SCALE GENOMIC DNA]</scope>
    <source>
        <strain evidence="10">3L</strain>
    </source>
</reference>
<evidence type="ECO:0000256" key="7">
    <source>
        <dbReference type="SAM" id="Phobius"/>
    </source>
</evidence>
<evidence type="ECO:0000313" key="9">
    <source>
        <dbReference type="EMBL" id="EGJ30491.1"/>
    </source>
</evidence>
<evidence type="ECO:0000313" key="10">
    <source>
        <dbReference type="Proteomes" id="UP000003959"/>
    </source>
</evidence>
<evidence type="ECO:0000256" key="4">
    <source>
        <dbReference type="ARBA" id="ARBA00022692"/>
    </source>
</evidence>
<feature type="domain" description="Acyltransferase 3" evidence="8">
    <location>
        <begin position="7"/>
        <end position="170"/>
    </location>
</feature>
<protein>
    <recommendedName>
        <fullName evidence="8">Acyltransferase 3 domain-containing protein</fullName>
    </recommendedName>
</protein>
<feature type="transmembrane region" description="Helical" evidence="7">
    <location>
        <begin position="35"/>
        <end position="54"/>
    </location>
</feature>
<dbReference type="EMBL" id="GL890953">
    <property type="protein sequence ID" value="EGJ30491.1"/>
    <property type="molecule type" value="Genomic_DNA"/>
</dbReference>
<feature type="transmembrane region" description="Helical" evidence="7">
    <location>
        <begin position="5"/>
        <end position="23"/>
    </location>
</feature>
<feature type="transmembrane region" description="Helical" evidence="7">
    <location>
        <begin position="75"/>
        <end position="98"/>
    </location>
</feature>
<keyword evidence="10" id="KW-1185">Reference proteome</keyword>
<keyword evidence="5 7" id="KW-1133">Transmembrane helix</keyword>
<dbReference type="PANTHER" id="PTHR40074">
    <property type="entry name" value="O-ACETYLTRANSFERASE WECH"/>
    <property type="match status" value="1"/>
</dbReference>
<dbReference type="Pfam" id="PF01757">
    <property type="entry name" value="Acyl_transf_3"/>
    <property type="match status" value="1"/>
</dbReference>
<feature type="transmembrane region" description="Helical" evidence="7">
    <location>
        <begin position="177"/>
        <end position="198"/>
    </location>
</feature>
<evidence type="ECO:0000256" key="2">
    <source>
        <dbReference type="ARBA" id="ARBA00007400"/>
    </source>
</evidence>